<feature type="region of interest" description="Disordered" evidence="1">
    <location>
        <begin position="84"/>
        <end position="151"/>
    </location>
</feature>
<evidence type="ECO:0000313" key="3">
    <source>
        <dbReference type="Proteomes" id="UP001174934"/>
    </source>
</evidence>
<comment type="caution">
    <text evidence="2">The sequence shown here is derived from an EMBL/GenBank/DDBJ whole genome shotgun (WGS) entry which is preliminary data.</text>
</comment>
<name>A0AA40CFG4_9PEZI</name>
<protein>
    <submittedName>
        <fullName evidence="2">Uncharacterized protein</fullName>
    </submittedName>
</protein>
<evidence type="ECO:0000313" key="2">
    <source>
        <dbReference type="EMBL" id="KAK0636861.1"/>
    </source>
</evidence>
<feature type="region of interest" description="Disordered" evidence="1">
    <location>
        <begin position="1"/>
        <end position="49"/>
    </location>
</feature>
<accession>A0AA40CFG4</accession>
<dbReference type="EMBL" id="JAULSR010000001">
    <property type="protein sequence ID" value="KAK0636861.1"/>
    <property type="molecule type" value="Genomic_DNA"/>
</dbReference>
<evidence type="ECO:0000256" key="1">
    <source>
        <dbReference type="SAM" id="MobiDB-lite"/>
    </source>
</evidence>
<dbReference type="AlphaFoldDB" id="A0AA40CFG4"/>
<proteinExistence type="predicted"/>
<reference evidence="2" key="1">
    <citation type="submission" date="2023-06" db="EMBL/GenBank/DDBJ databases">
        <title>Genome-scale phylogeny and comparative genomics of the fungal order Sordariales.</title>
        <authorList>
            <consortium name="Lawrence Berkeley National Laboratory"/>
            <person name="Hensen N."/>
            <person name="Bonometti L."/>
            <person name="Westerberg I."/>
            <person name="Brannstrom I.O."/>
            <person name="Guillou S."/>
            <person name="Cros-Aarteil S."/>
            <person name="Calhoun S."/>
            <person name="Haridas S."/>
            <person name="Kuo A."/>
            <person name="Mondo S."/>
            <person name="Pangilinan J."/>
            <person name="Riley R."/>
            <person name="LaButti K."/>
            <person name="Andreopoulos B."/>
            <person name="Lipzen A."/>
            <person name="Chen C."/>
            <person name="Yanf M."/>
            <person name="Daum C."/>
            <person name="Ng V."/>
            <person name="Clum A."/>
            <person name="Steindorff A."/>
            <person name="Ohm R."/>
            <person name="Martin F."/>
            <person name="Silar P."/>
            <person name="Natvig D."/>
            <person name="Lalanne C."/>
            <person name="Gautier V."/>
            <person name="Ament-velasquez S.L."/>
            <person name="Kruys A."/>
            <person name="Hutchinson M.I."/>
            <person name="Powell A.J."/>
            <person name="Barry K."/>
            <person name="Miller A.N."/>
            <person name="Grigoriev I.V."/>
            <person name="Debuchy R."/>
            <person name="Gladieux P."/>
            <person name="Thoren M.H."/>
            <person name="Johannesson H."/>
        </authorList>
    </citation>
    <scope>NUCLEOTIDE SEQUENCE</scope>
    <source>
        <strain evidence="2">SMH3391-2</strain>
    </source>
</reference>
<organism evidence="2 3">
    <name type="scientific">Bombardia bombarda</name>
    <dbReference type="NCBI Taxonomy" id="252184"/>
    <lineage>
        <taxon>Eukaryota</taxon>
        <taxon>Fungi</taxon>
        <taxon>Dikarya</taxon>
        <taxon>Ascomycota</taxon>
        <taxon>Pezizomycotina</taxon>
        <taxon>Sordariomycetes</taxon>
        <taxon>Sordariomycetidae</taxon>
        <taxon>Sordariales</taxon>
        <taxon>Lasiosphaeriaceae</taxon>
        <taxon>Bombardia</taxon>
    </lineage>
</organism>
<feature type="compositionally biased region" description="Low complexity" evidence="1">
    <location>
        <begin position="131"/>
        <end position="143"/>
    </location>
</feature>
<sequence length="304" mass="33231">MHARVSPDRAAPTRRGNKPSILVHVERPPGGYTRRASSTHHKKNVTMVPSSNNFLPAMVFGHGRYWQLKVARATRQEQQAVLNSLRSRSGCLPRRSQAGKNGRVGKGPPEPKERSQRSATAEEGGCTSVPGQSGQNGIQQQGIFRSPGWHGGKLGVGHPGASLAQSATTLLRAIVVIASIARLHFGPFKEPPDETHWFQRAGAASWRFQRCTQRANTALFQLSCAIHPAKADRGGEAARRCRLLGVWTLISGRANELGIHRQCHHHILLSHLHSSVHSKRLMAGFSFCRLKVGTWLGHASGTPR</sequence>
<dbReference type="Proteomes" id="UP001174934">
    <property type="component" value="Unassembled WGS sequence"/>
</dbReference>
<gene>
    <name evidence="2" type="ORF">B0T17DRAFT_504262</name>
</gene>
<keyword evidence="3" id="KW-1185">Reference proteome</keyword>